<reference evidence="3" key="1">
    <citation type="journal article" date="2013" name="PLoS ONE">
        <title>Metagenomic insights into the carbohydrate-active enzymes carried by the microorganisms adhering to solid digesta in the rumen of cows.</title>
        <authorList>
            <person name="Wang L."/>
            <person name="Hatem A."/>
            <person name="Catalyurek U.V."/>
            <person name="Morrison M."/>
            <person name="Yu Z."/>
        </authorList>
    </citation>
    <scope>NUCLEOTIDE SEQUENCE</scope>
</reference>
<organism evidence="3">
    <name type="scientific">uncultured bacterium Contig20b</name>
    <dbReference type="NCBI Taxonomy" id="1393534"/>
    <lineage>
        <taxon>Bacteria</taxon>
        <taxon>environmental samples</taxon>
    </lineage>
</organism>
<keyword evidence="2" id="KW-0732">Signal</keyword>
<dbReference type="Gene3D" id="3.40.190.10">
    <property type="entry name" value="Periplasmic binding protein-like II"/>
    <property type="match status" value="1"/>
</dbReference>
<feature type="signal peptide" evidence="2">
    <location>
        <begin position="1"/>
        <end position="23"/>
    </location>
</feature>
<name>W0FQV5_9BACT</name>
<dbReference type="PANTHER" id="PTHR43649">
    <property type="entry name" value="ARABINOSE-BINDING PROTEIN-RELATED"/>
    <property type="match status" value="1"/>
</dbReference>
<proteinExistence type="predicted"/>
<sequence>MKKIISLVLAAMLLLGCCSFAAAEELPEGYPEKIEGLDFGGQTVYIYDWWSSDDAEHSTRKADPDEEEQLLYEYRDWLEATYNVKIVNCAWDKGGWKESPQELANMVNDGHADDLCLIIIDPNFAGGPLANGLIEPWTIDLTGPQWLSSVSEFMTKDGKVYGVLAADEEPREVIFFNKKVLEDAGIDYNEIYDLAANKEWTWAKFEEYMEKVQQDTDNDGIYDIWALTGNGDRLLRGCVYGNGGTFFGDVNGKLSITADSDATLKGIAQRQAWDRFMPQKADFAPDGEWNWFEGFWKQGTTAFFVGQNYEGIGNPDNLMRSCDFEWGYVPFPMGPDATDYLYAAVDNICVIPAKCYDAETVLKLEQIYALYTYPTPGIDADTAWIGDKYTYADDRAVDETLATLRQPQHAVGNKTYLLGDENTVLGSTLMWNLGSGTPAEIVEAARDVWQFRCDVFNGDKTSEDLDSFLQQKEEEKKAAEEAAAAAEEAEEAPAEEGAGE</sequence>
<protein>
    <submittedName>
        <fullName evidence="3">Sugar ABC transporter substrate-binding protein</fullName>
    </submittedName>
</protein>
<dbReference type="AlphaFoldDB" id="W0FQV5"/>
<dbReference type="PANTHER" id="PTHR43649:SF30">
    <property type="entry name" value="ABC TRANSPORTER SUBSTRATE-BINDING PROTEIN"/>
    <property type="match status" value="1"/>
</dbReference>
<dbReference type="InterPro" id="IPR050490">
    <property type="entry name" value="Bact_solute-bd_prot1"/>
</dbReference>
<feature type="region of interest" description="Disordered" evidence="1">
    <location>
        <begin position="472"/>
        <end position="500"/>
    </location>
</feature>
<evidence type="ECO:0000256" key="2">
    <source>
        <dbReference type="SAM" id="SignalP"/>
    </source>
</evidence>
<evidence type="ECO:0000313" key="3">
    <source>
        <dbReference type="EMBL" id="AHF25375.1"/>
    </source>
</evidence>
<feature type="compositionally biased region" description="Acidic residues" evidence="1">
    <location>
        <begin position="487"/>
        <end position="500"/>
    </location>
</feature>
<feature type="chain" id="PRO_5004788586" evidence="2">
    <location>
        <begin position="24"/>
        <end position="500"/>
    </location>
</feature>
<dbReference type="EMBL" id="KC246833">
    <property type="protein sequence ID" value="AHF25375.1"/>
    <property type="molecule type" value="Genomic_DNA"/>
</dbReference>
<evidence type="ECO:0000256" key="1">
    <source>
        <dbReference type="SAM" id="MobiDB-lite"/>
    </source>
</evidence>
<accession>W0FQV5</accession>
<dbReference type="SUPFAM" id="SSF53850">
    <property type="entry name" value="Periplasmic binding protein-like II"/>
    <property type="match status" value="1"/>
</dbReference>
<dbReference type="PROSITE" id="PS51257">
    <property type="entry name" value="PROKAR_LIPOPROTEIN"/>
    <property type="match status" value="1"/>
</dbReference>